<comment type="caution">
    <text evidence="4">The sequence shown here is derived from an EMBL/GenBank/DDBJ whole genome shotgun (WGS) entry which is preliminary data.</text>
</comment>
<evidence type="ECO:0008006" key="6">
    <source>
        <dbReference type="Google" id="ProtNLM"/>
    </source>
</evidence>
<evidence type="ECO:0000256" key="3">
    <source>
        <dbReference type="SAM" id="SignalP"/>
    </source>
</evidence>
<organism evidence="4 5">
    <name type="scientific">Mycena albidolilacea</name>
    <dbReference type="NCBI Taxonomy" id="1033008"/>
    <lineage>
        <taxon>Eukaryota</taxon>
        <taxon>Fungi</taxon>
        <taxon>Dikarya</taxon>
        <taxon>Basidiomycota</taxon>
        <taxon>Agaricomycotina</taxon>
        <taxon>Agaricomycetes</taxon>
        <taxon>Agaricomycetidae</taxon>
        <taxon>Agaricales</taxon>
        <taxon>Marasmiineae</taxon>
        <taxon>Mycenaceae</taxon>
        <taxon>Mycena</taxon>
    </lineage>
</organism>
<protein>
    <recommendedName>
        <fullName evidence="6">Mid2 domain-containing protein</fullName>
    </recommendedName>
</protein>
<feature type="compositionally biased region" description="Polar residues" evidence="1">
    <location>
        <begin position="269"/>
        <end position="278"/>
    </location>
</feature>
<proteinExistence type="predicted"/>
<sequence>MLTSIVLVSSVVFVSQAVIIPDTPVAGDSFNEGTTCPIAWAGDTGGSATAWKNMAIELMTGSSSAMITLASMCRFPSTSLLHLFIVGITVATGQDGTKAGTFEYECPEVYPPSPIYFYQFTAAGTSDIIWTTRFTIAGADGSSIPATETDEQGAPYGNGKLVPPPAGSGSNSSSSVASLPAKPSGTGKISSHPSIPPASSQSESGAASHSTSSPTSSESSTSAAVPASNPSKRKNLAGPIVGGVVGGLALLSALILGFLFCRARRRGQANTPSFASDTESAEKTDDAPWPSYPLPQNSALQVEPEPLITALSSGKTRLFVPNRVPPALLRQGDAPSARDAIQDAGVRALPPVPASGPIRSPEESSSAQLVAEVRLLREQMDAMYRQQQMREPDLELPEYTPDYSGTSG</sequence>
<keyword evidence="2" id="KW-1133">Transmembrane helix</keyword>
<feature type="signal peptide" evidence="3">
    <location>
        <begin position="1"/>
        <end position="17"/>
    </location>
</feature>
<dbReference type="EMBL" id="JARIHO010000009">
    <property type="protein sequence ID" value="KAJ7355735.1"/>
    <property type="molecule type" value="Genomic_DNA"/>
</dbReference>
<keyword evidence="2" id="KW-0472">Membrane</keyword>
<feature type="region of interest" description="Disordered" evidence="1">
    <location>
        <begin position="142"/>
        <end position="237"/>
    </location>
</feature>
<accession>A0AAD7ADF9</accession>
<evidence type="ECO:0000256" key="1">
    <source>
        <dbReference type="SAM" id="MobiDB-lite"/>
    </source>
</evidence>
<dbReference type="InterPro" id="IPR052982">
    <property type="entry name" value="SRP1/TIP1-like"/>
</dbReference>
<dbReference type="PANTHER" id="PTHR40633:SF1">
    <property type="entry name" value="GPI ANCHORED SERINE-THREONINE RICH PROTEIN (AFU_ORTHOLOGUE AFUA_1G03630)"/>
    <property type="match status" value="1"/>
</dbReference>
<feature type="region of interest" description="Disordered" evidence="1">
    <location>
        <begin position="384"/>
        <end position="408"/>
    </location>
</feature>
<feature type="chain" id="PRO_5042114632" description="Mid2 domain-containing protein" evidence="3">
    <location>
        <begin position="18"/>
        <end position="408"/>
    </location>
</feature>
<evidence type="ECO:0000313" key="5">
    <source>
        <dbReference type="Proteomes" id="UP001218218"/>
    </source>
</evidence>
<feature type="transmembrane region" description="Helical" evidence="2">
    <location>
        <begin position="236"/>
        <end position="260"/>
    </location>
</feature>
<evidence type="ECO:0000313" key="4">
    <source>
        <dbReference type="EMBL" id="KAJ7355735.1"/>
    </source>
</evidence>
<keyword evidence="5" id="KW-1185">Reference proteome</keyword>
<evidence type="ECO:0000256" key="2">
    <source>
        <dbReference type="SAM" id="Phobius"/>
    </source>
</evidence>
<reference evidence="4" key="1">
    <citation type="submission" date="2023-03" db="EMBL/GenBank/DDBJ databases">
        <title>Massive genome expansion in bonnet fungi (Mycena s.s.) driven by repeated elements and novel gene families across ecological guilds.</title>
        <authorList>
            <consortium name="Lawrence Berkeley National Laboratory"/>
            <person name="Harder C.B."/>
            <person name="Miyauchi S."/>
            <person name="Viragh M."/>
            <person name="Kuo A."/>
            <person name="Thoen E."/>
            <person name="Andreopoulos B."/>
            <person name="Lu D."/>
            <person name="Skrede I."/>
            <person name="Drula E."/>
            <person name="Henrissat B."/>
            <person name="Morin E."/>
            <person name="Kohler A."/>
            <person name="Barry K."/>
            <person name="LaButti K."/>
            <person name="Morin E."/>
            <person name="Salamov A."/>
            <person name="Lipzen A."/>
            <person name="Mereny Z."/>
            <person name="Hegedus B."/>
            <person name="Baldrian P."/>
            <person name="Stursova M."/>
            <person name="Weitz H."/>
            <person name="Taylor A."/>
            <person name="Grigoriev I.V."/>
            <person name="Nagy L.G."/>
            <person name="Martin F."/>
            <person name="Kauserud H."/>
        </authorList>
    </citation>
    <scope>NUCLEOTIDE SEQUENCE</scope>
    <source>
        <strain evidence="4">CBHHK002</strain>
    </source>
</reference>
<dbReference type="AlphaFoldDB" id="A0AAD7ADF9"/>
<feature type="region of interest" description="Disordered" evidence="1">
    <location>
        <begin position="269"/>
        <end position="292"/>
    </location>
</feature>
<feature type="compositionally biased region" description="Low complexity" evidence="1">
    <location>
        <begin position="167"/>
        <end position="228"/>
    </location>
</feature>
<gene>
    <name evidence="4" type="ORF">DFH08DRAFT_955194</name>
</gene>
<name>A0AAD7ADF9_9AGAR</name>
<dbReference type="PANTHER" id="PTHR40633">
    <property type="entry name" value="MATRIX PROTEIN, PUTATIVE (AFU_ORTHOLOGUE AFUA_8G05410)-RELATED"/>
    <property type="match status" value="1"/>
</dbReference>
<keyword evidence="3" id="KW-0732">Signal</keyword>
<dbReference type="Proteomes" id="UP001218218">
    <property type="component" value="Unassembled WGS sequence"/>
</dbReference>
<keyword evidence="2" id="KW-0812">Transmembrane</keyword>